<gene>
    <name evidence="2" type="ORF">JFN87_31770</name>
</gene>
<dbReference type="EMBL" id="JAGIQL010000266">
    <property type="protein sequence ID" value="MBP0461996.1"/>
    <property type="molecule type" value="Genomic_DNA"/>
</dbReference>
<evidence type="ECO:0000313" key="2">
    <source>
        <dbReference type="EMBL" id="MBP0461996.1"/>
    </source>
</evidence>
<dbReference type="Proteomes" id="UP000670475">
    <property type="component" value="Unassembled WGS sequence"/>
</dbReference>
<organism evidence="2 3">
    <name type="scientific">Streptomyces montanisoli</name>
    <dbReference type="NCBI Taxonomy" id="2798581"/>
    <lineage>
        <taxon>Bacteria</taxon>
        <taxon>Bacillati</taxon>
        <taxon>Actinomycetota</taxon>
        <taxon>Actinomycetes</taxon>
        <taxon>Kitasatosporales</taxon>
        <taxon>Streptomycetaceae</taxon>
        <taxon>Streptomyces</taxon>
    </lineage>
</organism>
<comment type="caution">
    <text evidence="2">The sequence shown here is derived from an EMBL/GenBank/DDBJ whole genome shotgun (WGS) entry which is preliminary data.</text>
</comment>
<proteinExistence type="predicted"/>
<evidence type="ECO:0000313" key="3">
    <source>
        <dbReference type="Proteomes" id="UP000670475"/>
    </source>
</evidence>
<accession>A0A940MKU6</accession>
<dbReference type="AlphaFoldDB" id="A0A940MKU6"/>
<feature type="region of interest" description="Disordered" evidence="1">
    <location>
        <begin position="109"/>
        <end position="131"/>
    </location>
</feature>
<sequence length="131" mass="13500">MSIQESVHEVSRCAALLHERLPRNEAEAVPEAAEIAALFSRHLDALATAVAARGALPEGELRTAFHEVAARSGLTDLADAASPGGVSRARAGVLALGLRTAETLDARLAPAAAPGGEPRHARPRGLAAHHS</sequence>
<evidence type="ECO:0000256" key="1">
    <source>
        <dbReference type="SAM" id="MobiDB-lite"/>
    </source>
</evidence>
<dbReference type="RefSeq" id="WP_209345760.1">
    <property type="nucleotide sequence ID" value="NZ_JAGIQL010000266.1"/>
</dbReference>
<protein>
    <submittedName>
        <fullName evidence="2">Uncharacterized protein</fullName>
    </submittedName>
</protein>
<keyword evidence="3" id="KW-1185">Reference proteome</keyword>
<feature type="compositionally biased region" description="Basic residues" evidence="1">
    <location>
        <begin position="121"/>
        <end position="131"/>
    </location>
</feature>
<reference evidence="2" key="1">
    <citation type="submission" date="2021-03" db="EMBL/GenBank/DDBJ databases">
        <title>Whole genome sequence of Streptomyces bomunensis MMS17-BM035.</title>
        <authorList>
            <person name="Lee J.H."/>
        </authorList>
    </citation>
    <scope>NUCLEOTIDE SEQUENCE</scope>
    <source>
        <strain evidence="2">MMS17-BM035</strain>
    </source>
</reference>
<name>A0A940MKU6_9ACTN</name>